<dbReference type="RefSeq" id="WP_244054479.1">
    <property type="nucleotide sequence ID" value="NZ_BQXH01000003.1"/>
</dbReference>
<evidence type="ECO:0000313" key="3">
    <source>
        <dbReference type="Proteomes" id="UP001055149"/>
    </source>
</evidence>
<accession>A0ABQ5JFS0</accession>
<name>A0ABQ5JFS0_9LACO</name>
<reference evidence="2" key="1">
    <citation type="journal article" date="2022" name="Int. J. Syst. Evol. Microbiol.">
        <title>A novel species of lactic acid bacteria, Ligilactobacillus pabuli sp. nov., isolated from alfalfa silage.</title>
        <authorList>
            <person name="Tohno M."/>
            <person name="Tanizawa Y."/>
            <person name="Sawada H."/>
            <person name="Sakamoto M."/>
            <person name="Ohkuma M."/>
            <person name="Kobayashi H."/>
        </authorList>
    </citation>
    <scope>NUCLEOTIDE SEQUENCE</scope>
    <source>
        <strain evidence="2">AF129</strain>
    </source>
</reference>
<dbReference type="InterPro" id="IPR010982">
    <property type="entry name" value="Lambda_DNA-bd_dom_sf"/>
</dbReference>
<dbReference type="PROSITE" id="PS50943">
    <property type="entry name" value="HTH_CROC1"/>
    <property type="match status" value="1"/>
</dbReference>
<dbReference type="EMBL" id="BQXH01000003">
    <property type="protein sequence ID" value="GKS80698.1"/>
    <property type="molecule type" value="Genomic_DNA"/>
</dbReference>
<proteinExistence type="predicted"/>
<dbReference type="Proteomes" id="UP001055149">
    <property type="component" value="Unassembled WGS sequence"/>
</dbReference>
<dbReference type="SMART" id="SM00530">
    <property type="entry name" value="HTH_XRE"/>
    <property type="match status" value="1"/>
</dbReference>
<gene>
    <name evidence="2" type="ORF">LPAF129_03830</name>
</gene>
<dbReference type="CDD" id="cd00093">
    <property type="entry name" value="HTH_XRE"/>
    <property type="match status" value="1"/>
</dbReference>
<organism evidence="2 3">
    <name type="scientific">Ligilactobacillus pabuli</name>
    <dbReference type="NCBI Taxonomy" id="2886039"/>
    <lineage>
        <taxon>Bacteria</taxon>
        <taxon>Bacillati</taxon>
        <taxon>Bacillota</taxon>
        <taxon>Bacilli</taxon>
        <taxon>Lactobacillales</taxon>
        <taxon>Lactobacillaceae</taxon>
        <taxon>Ligilactobacillus</taxon>
    </lineage>
</organism>
<evidence type="ECO:0000313" key="2">
    <source>
        <dbReference type="EMBL" id="GKS80698.1"/>
    </source>
</evidence>
<evidence type="ECO:0000259" key="1">
    <source>
        <dbReference type="PROSITE" id="PS50943"/>
    </source>
</evidence>
<protein>
    <recommendedName>
        <fullName evidence="1">HTH cro/C1-type domain-containing protein</fullName>
    </recommendedName>
</protein>
<keyword evidence="3" id="KW-1185">Reference proteome</keyword>
<sequence length="81" mass="9127">MKYTKENFQRGLKVQMAVFNLNVSDVAKKTGLSRGTISNLLNNKVTPDMSFRIGTLSKLCTLFKCTPNDLFKEAPKGWGKR</sequence>
<dbReference type="Gene3D" id="1.10.260.40">
    <property type="entry name" value="lambda repressor-like DNA-binding domains"/>
    <property type="match status" value="1"/>
</dbReference>
<dbReference type="InterPro" id="IPR001387">
    <property type="entry name" value="Cro/C1-type_HTH"/>
</dbReference>
<dbReference type="Pfam" id="PF13443">
    <property type="entry name" value="HTH_26"/>
    <property type="match status" value="1"/>
</dbReference>
<feature type="domain" description="HTH cro/C1-type" evidence="1">
    <location>
        <begin position="12"/>
        <end position="70"/>
    </location>
</feature>
<dbReference type="SUPFAM" id="SSF47413">
    <property type="entry name" value="lambda repressor-like DNA-binding domains"/>
    <property type="match status" value="1"/>
</dbReference>
<comment type="caution">
    <text evidence="2">The sequence shown here is derived from an EMBL/GenBank/DDBJ whole genome shotgun (WGS) entry which is preliminary data.</text>
</comment>